<keyword evidence="1" id="KW-0472">Membrane</keyword>
<evidence type="ECO:0000313" key="2">
    <source>
        <dbReference type="EMBL" id="VEP13104.1"/>
    </source>
</evidence>
<keyword evidence="3" id="KW-1185">Reference proteome</keyword>
<evidence type="ECO:0000313" key="3">
    <source>
        <dbReference type="Proteomes" id="UP000320055"/>
    </source>
</evidence>
<dbReference type="RefSeq" id="WP_144871319.1">
    <property type="nucleotide sequence ID" value="NZ_LR213933.1"/>
</dbReference>
<dbReference type="Proteomes" id="UP000320055">
    <property type="component" value="Unassembled WGS sequence"/>
</dbReference>
<reference evidence="2 3" key="1">
    <citation type="submission" date="2019-01" db="EMBL/GenBank/DDBJ databases">
        <authorList>
            <person name="Brito A."/>
        </authorList>
    </citation>
    <scope>NUCLEOTIDE SEQUENCE [LARGE SCALE GENOMIC DNA]</scope>
    <source>
        <strain evidence="2">1</strain>
    </source>
</reference>
<sequence length="100" mass="11859">MKKKELISRIIVFVLLVFTISPMFTLYSINRYNYGKNLNKEEYLKRFDQYKKELLDLKKSTDFTYSLITTFLGLLIIVGGYEIIIFIIKVIITSKITDKF</sequence>
<accession>A0A563VNX1</accession>
<protein>
    <submittedName>
        <fullName evidence="2">Uncharacterized protein</fullName>
    </submittedName>
</protein>
<name>A0A563VNX1_9CYAN</name>
<organism evidence="2 3">
    <name type="scientific">Hyella patelloides LEGE 07179</name>
    <dbReference type="NCBI Taxonomy" id="945734"/>
    <lineage>
        <taxon>Bacteria</taxon>
        <taxon>Bacillati</taxon>
        <taxon>Cyanobacteriota</taxon>
        <taxon>Cyanophyceae</taxon>
        <taxon>Pleurocapsales</taxon>
        <taxon>Hyellaceae</taxon>
        <taxon>Hyella</taxon>
    </lineage>
</organism>
<keyword evidence="1" id="KW-0812">Transmembrane</keyword>
<dbReference type="EMBL" id="CAACVJ010000094">
    <property type="protein sequence ID" value="VEP13104.1"/>
    <property type="molecule type" value="Genomic_DNA"/>
</dbReference>
<gene>
    <name evidence="2" type="ORF">H1P_1830002</name>
</gene>
<keyword evidence="1" id="KW-1133">Transmembrane helix</keyword>
<dbReference type="AlphaFoldDB" id="A0A563VNX1"/>
<feature type="transmembrane region" description="Helical" evidence="1">
    <location>
        <begin position="7"/>
        <end position="29"/>
    </location>
</feature>
<dbReference type="OrthoDB" id="10000033at2"/>
<proteinExistence type="predicted"/>
<feature type="transmembrane region" description="Helical" evidence="1">
    <location>
        <begin position="63"/>
        <end position="92"/>
    </location>
</feature>
<evidence type="ECO:0000256" key="1">
    <source>
        <dbReference type="SAM" id="Phobius"/>
    </source>
</evidence>